<dbReference type="InterPro" id="IPR045864">
    <property type="entry name" value="aa-tRNA-synth_II/BPL/LPL"/>
</dbReference>
<evidence type="ECO:0000256" key="8">
    <source>
        <dbReference type="SAM" id="Coils"/>
    </source>
</evidence>
<dbReference type="EMBL" id="CP136890">
    <property type="protein sequence ID" value="WOK94505.1"/>
    <property type="molecule type" value="Genomic_DNA"/>
</dbReference>
<evidence type="ECO:0000256" key="1">
    <source>
        <dbReference type="ARBA" id="ARBA00008226"/>
    </source>
</evidence>
<accession>A0AAQ3JU53</accession>
<dbReference type="GO" id="GO:0004816">
    <property type="term" value="F:asparagine-tRNA ligase activity"/>
    <property type="evidence" value="ECO:0007669"/>
    <property type="project" value="UniProtKB-EC"/>
</dbReference>
<organism evidence="10 11">
    <name type="scientific">Canna indica</name>
    <name type="common">Indian-shot</name>
    <dbReference type="NCBI Taxonomy" id="4628"/>
    <lineage>
        <taxon>Eukaryota</taxon>
        <taxon>Viridiplantae</taxon>
        <taxon>Streptophyta</taxon>
        <taxon>Embryophyta</taxon>
        <taxon>Tracheophyta</taxon>
        <taxon>Spermatophyta</taxon>
        <taxon>Magnoliopsida</taxon>
        <taxon>Liliopsida</taxon>
        <taxon>Zingiberales</taxon>
        <taxon>Cannaceae</taxon>
        <taxon>Canna</taxon>
    </lineage>
</organism>
<gene>
    <name evidence="10" type="ORF">Cni_G03209</name>
</gene>
<sequence>MVGVYGPPSRDRRDKFFQNLNTFPFDPDIPLIMGCDFNMTRNASERQNCRGINGDSRRFSQLIADMDFLDLPNFGIEFTWTNNQAVSTLAKLDRILINTRASVLLPNSLVSGLPMKLSNHNALLLSSCPPSTQGGRPFRLENKWLQLPNFQEIIFHDGERKNTFSFPPSISILALRPPCPPIFLFPSLSPKLPPSLHSISLSYLFSISASCTSNTSAVLALLSSPFATGFAILMASGADTAAAMARNQPEAASLPLQSFKYSMRVVLKSIVDREDKGLGLAGQRVVAGGWVKSRKDIPEHEAAPAPAAAATTPPPPQAEAVSCYEVFFHRVPILGPLARILIGKLIPQPANAKDGPFAACLHINDGSCSANLQVVMDSSMSLPAQVVTVGASILVEGVLQKVLTPKRYVVQLKVVKILHVGIVDMKKYPLAKPKFSLEFLRSYPHLRPRSITVGSVTRIRSNIIHASHEFFQKNGFIHVHMPIITSMNTGDQGKMFQVTTLLKRSDLKNKSSATNGREDIDIETVNAAIEEKRKRIDELQRTYSNLEAIFVAELDLQKSEQLALLLEKQQKATTTIVADLDFSKDFFSHPVYLSLSAALHLESYACALSSVYTIGPVFQADEYKPANSLAEKWVVEVELAFAELEDVMNCAEDLLKFLCHSLLENSNEDVKYVLKKKDKQLTERLQSIVSSPFARITYSEALDVLNQVKDRPLQAKVEWGHSLSEEHESYLVNEVFKKPIIVYDYPKEIKPFYVRVRDDGKTASAFDIIAPNAGVLIGGSQKEERIDVITERIQEADLPSEQYEWYLDLRKHGSVKHSGFSLGLEKMIMFATGLTDVKDVIPFPRTHDHASM</sequence>
<dbReference type="AlphaFoldDB" id="A0AAQ3JU53"/>
<keyword evidence="4" id="KW-0547">Nucleotide-binding</keyword>
<evidence type="ECO:0000256" key="3">
    <source>
        <dbReference type="ARBA" id="ARBA00022598"/>
    </source>
</evidence>
<evidence type="ECO:0000256" key="5">
    <source>
        <dbReference type="ARBA" id="ARBA00022840"/>
    </source>
</evidence>
<name>A0AAQ3JU53_9LILI</name>
<dbReference type="NCBIfam" id="TIGR00457">
    <property type="entry name" value="asnS"/>
    <property type="match status" value="1"/>
</dbReference>
<dbReference type="SUPFAM" id="SSF55681">
    <property type="entry name" value="Class II aaRS and biotin synthetases"/>
    <property type="match status" value="1"/>
</dbReference>
<evidence type="ECO:0000256" key="4">
    <source>
        <dbReference type="ARBA" id="ARBA00022741"/>
    </source>
</evidence>
<keyword evidence="3" id="KW-0436">Ligase</keyword>
<feature type="coiled-coil region" evidence="8">
    <location>
        <begin position="522"/>
        <end position="549"/>
    </location>
</feature>
<reference evidence="10 11" key="1">
    <citation type="submission" date="2023-10" db="EMBL/GenBank/DDBJ databases">
        <title>Chromosome-scale genome assembly provides insights into flower coloration mechanisms of Canna indica.</title>
        <authorList>
            <person name="Li C."/>
        </authorList>
    </citation>
    <scope>NUCLEOTIDE SEQUENCE [LARGE SCALE GENOMIC DNA]</scope>
    <source>
        <tissue evidence="10">Flower</tissue>
    </source>
</reference>
<dbReference type="InterPro" id="IPR002312">
    <property type="entry name" value="Asp/Asn-tRNA-synth_IIb"/>
</dbReference>
<evidence type="ECO:0000313" key="10">
    <source>
        <dbReference type="EMBL" id="WOK94505.1"/>
    </source>
</evidence>
<feature type="domain" description="Aminoacyl-tRNA synthetase class II (D/K/N)" evidence="9">
    <location>
        <begin position="439"/>
        <end position="502"/>
    </location>
</feature>
<keyword evidence="6" id="KW-0648">Protein biosynthesis</keyword>
<dbReference type="InterPro" id="IPR036691">
    <property type="entry name" value="Endo/exonu/phosph_ase_sf"/>
</dbReference>
<dbReference type="GO" id="GO:0006421">
    <property type="term" value="P:asparaginyl-tRNA aminoacylation"/>
    <property type="evidence" value="ECO:0007669"/>
    <property type="project" value="InterPro"/>
</dbReference>
<proteinExistence type="inferred from homology"/>
<evidence type="ECO:0000256" key="7">
    <source>
        <dbReference type="ARBA" id="ARBA00023146"/>
    </source>
</evidence>
<evidence type="ECO:0000313" key="11">
    <source>
        <dbReference type="Proteomes" id="UP001327560"/>
    </source>
</evidence>
<feature type="domain" description="Aminoacyl-tRNA synthetase class II (D/K/N)" evidence="9">
    <location>
        <begin position="584"/>
        <end position="846"/>
    </location>
</feature>
<evidence type="ECO:0000256" key="6">
    <source>
        <dbReference type="ARBA" id="ARBA00022917"/>
    </source>
</evidence>
<dbReference type="InterPro" id="IPR004522">
    <property type="entry name" value="Asn-tRNA-ligase"/>
</dbReference>
<dbReference type="InterPro" id="IPR004364">
    <property type="entry name" value="Aa-tRNA-synt_II"/>
</dbReference>
<evidence type="ECO:0000256" key="2">
    <source>
        <dbReference type="ARBA" id="ARBA00012816"/>
    </source>
</evidence>
<dbReference type="NCBIfam" id="NF003037">
    <property type="entry name" value="PRK03932.1"/>
    <property type="match status" value="1"/>
</dbReference>
<protein>
    <recommendedName>
        <fullName evidence="2">asparagine--tRNA ligase</fullName>
        <ecNumber evidence="2">6.1.1.22</ecNumber>
    </recommendedName>
</protein>
<keyword evidence="8" id="KW-0175">Coiled coil</keyword>
<dbReference type="Gene3D" id="3.30.930.10">
    <property type="entry name" value="Bira Bifunctional Protein, Domain 2"/>
    <property type="match status" value="1"/>
</dbReference>
<keyword evidence="11" id="KW-1185">Reference proteome</keyword>
<keyword evidence="7" id="KW-0030">Aminoacyl-tRNA synthetase</keyword>
<evidence type="ECO:0000259" key="9">
    <source>
        <dbReference type="Pfam" id="PF00152"/>
    </source>
</evidence>
<keyword evidence="5" id="KW-0067">ATP-binding</keyword>
<dbReference type="PANTHER" id="PTHR22594:SF36">
    <property type="entry name" value="ASPARAGINE--TRNA LIGASE, CYTOPLASMIC 2"/>
    <property type="match status" value="1"/>
</dbReference>
<dbReference type="SUPFAM" id="SSF56219">
    <property type="entry name" value="DNase I-like"/>
    <property type="match status" value="1"/>
</dbReference>
<dbReference type="GO" id="GO:0005739">
    <property type="term" value="C:mitochondrion"/>
    <property type="evidence" value="ECO:0007669"/>
    <property type="project" value="TreeGrafter"/>
</dbReference>
<dbReference type="EC" id="6.1.1.22" evidence="2"/>
<dbReference type="Pfam" id="PF00152">
    <property type="entry name" value="tRNA-synt_2"/>
    <property type="match status" value="2"/>
</dbReference>
<dbReference type="PRINTS" id="PR01042">
    <property type="entry name" value="TRNASYNTHASP"/>
</dbReference>
<comment type="similarity">
    <text evidence="1">Belongs to the class-II aminoacyl-tRNA synthetase family.</text>
</comment>
<dbReference type="GO" id="GO:0005524">
    <property type="term" value="F:ATP binding"/>
    <property type="evidence" value="ECO:0007669"/>
    <property type="project" value="UniProtKB-KW"/>
</dbReference>
<dbReference type="PANTHER" id="PTHR22594">
    <property type="entry name" value="ASPARTYL/LYSYL-TRNA SYNTHETASE"/>
    <property type="match status" value="1"/>
</dbReference>
<dbReference type="Proteomes" id="UP001327560">
    <property type="component" value="Chromosome 1"/>
</dbReference>
<dbReference type="Gene3D" id="3.60.10.10">
    <property type="entry name" value="Endonuclease/exonuclease/phosphatase"/>
    <property type="match status" value="1"/>
</dbReference>